<dbReference type="AlphaFoldDB" id="A0A5P1EPA8"/>
<reference evidence="3" key="1">
    <citation type="journal article" date="2017" name="Nat. Commun.">
        <title>The asparagus genome sheds light on the origin and evolution of a young Y chromosome.</title>
        <authorList>
            <person name="Harkess A."/>
            <person name="Zhou J."/>
            <person name="Xu C."/>
            <person name="Bowers J.E."/>
            <person name="Van der Hulst R."/>
            <person name="Ayyampalayam S."/>
            <person name="Mercati F."/>
            <person name="Riccardi P."/>
            <person name="McKain M.R."/>
            <person name="Kakrana A."/>
            <person name="Tang H."/>
            <person name="Ray J."/>
            <person name="Groenendijk J."/>
            <person name="Arikit S."/>
            <person name="Mathioni S.M."/>
            <person name="Nakano M."/>
            <person name="Shan H."/>
            <person name="Telgmann-Rauber A."/>
            <person name="Kanno A."/>
            <person name="Yue Z."/>
            <person name="Chen H."/>
            <person name="Li W."/>
            <person name="Chen Y."/>
            <person name="Xu X."/>
            <person name="Zhang Y."/>
            <person name="Luo S."/>
            <person name="Chen H."/>
            <person name="Gao J."/>
            <person name="Mao Z."/>
            <person name="Pires J.C."/>
            <person name="Luo M."/>
            <person name="Kudrna D."/>
            <person name="Wing R.A."/>
            <person name="Meyers B.C."/>
            <person name="Yi K."/>
            <person name="Kong H."/>
            <person name="Lavrijsen P."/>
            <person name="Sunseri F."/>
            <person name="Falavigna A."/>
            <person name="Ye Y."/>
            <person name="Leebens-Mack J.H."/>
            <person name="Chen G."/>
        </authorList>
    </citation>
    <scope>NUCLEOTIDE SEQUENCE [LARGE SCALE GENOMIC DNA]</scope>
    <source>
        <strain evidence="3">cv. DH0086</strain>
    </source>
</reference>
<sequence length="157" mass="15527">MFCPGGCPASSPGGQRKYAGGPRAADRGGPWSAARPGAGGGQVRALNAVALAQSEVGLDLLLAALRVAAGTALPDRDACVGEPRERGGISGLASGCGISQAARCGHGFGTVEAEPAARPPSCMMIHGTSLPAAAAPAGCSLVEDGEENWLILLLLLL</sequence>
<dbReference type="Proteomes" id="UP000243459">
    <property type="component" value="Chromosome 5"/>
</dbReference>
<name>A0A5P1EPA8_ASPOF</name>
<organism evidence="2 3">
    <name type="scientific">Asparagus officinalis</name>
    <name type="common">Garden asparagus</name>
    <dbReference type="NCBI Taxonomy" id="4686"/>
    <lineage>
        <taxon>Eukaryota</taxon>
        <taxon>Viridiplantae</taxon>
        <taxon>Streptophyta</taxon>
        <taxon>Embryophyta</taxon>
        <taxon>Tracheophyta</taxon>
        <taxon>Spermatophyta</taxon>
        <taxon>Magnoliopsida</taxon>
        <taxon>Liliopsida</taxon>
        <taxon>Asparagales</taxon>
        <taxon>Asparagaceae</taxon>
        <taxon>Asparagoideae</taxon>
        <taxon>Asparagus</taxon>
    </lineage>
</organism>
<evidence type="ECO:0000256" key="1">
    <source>
        <dbReference type="SAM" id="MobiDB-lite"/>
    </source>
</evidence>
<gene>
    <name evidence="2" type="ORF">A4U43_C05F3550</name>
</gene>
<feature type="region of interest" description="Disordered" evidence="1">
    <location>
        <begin position="1"/>
        <end position="29"/>
    </location>
</feature>
<dbReference type="Gramene" id="ONK67766">
    <property type="protein sequence ID" value="ONK67766"/>
    <property type="gene ID" value="A4U43_C05F3550"/>
</dbReference>
<keyword evidence="3" id="KW-1185">Reference proteome</keyword>
<accession>A0A5P1EPA8</accession>
<protein>
    <submittedName>
        <fullName evidence="2">Uncharacterized protein</fullName>
    </submittedName>
</protein>
<proteinExistence type="predicted"/>
<evidence type="ECO:0000313" key="2">
    <source>
        <dbReference type="EMBL" id="ONK67766.1"/>
    </source>
</evidence>
<dbReference type="EMBL" id="CM007385">
    <property type="protein sequence ID" value="ONK67766.1"/>
    <property type="molecule type" value="Genomic_DNA"/>
</dbReference>
<evidence type="ECO:0000313" key="3">
    <source>
        <dbReference type="Proteomes" id="UP000243459"/>
    </source>
</evidence>